<dbReference type="eggNOG" id="ENOG502QTRC">
    <property type="taxonomic scope" value="Eukaryota"/>
</dbReference>
<evidence type="ECO:0000256" key="1">
    <source>
        <dbReference type="SAM" id="MobiDB-lite"/>
    </source>
</evidence>
<dbReference type="HAMAP" id="MF_01077">
    <property type="entry name" value="RimP"/>
    <property type="match status" value="1"/>
</dbReference>
<accession>K8FHN4</accession>
<dbReference type="Proteomes" id="UP000198341">
    <property type="component" value="Chromosome 7"/>
</dbReference>
<dbReference type="InterPro" id="IPR057234">
    <property type="entry name" value="DUF7912"/>
</dbReference>
<proteinExistence type="inferred from homology"/>
<feature type="compositionally biased region" description="Acidic residues" evidence="1">
    <location>
        <begin position="155"/>
        <end position="177"/>
    </location>
</feature>
<organism evidence="3 4">
    <name type="scientific">Bathycoccus prasinos</name>
    <dbReference type="NCBI Taxonomy" id="41875"/>
    <lineage>
        <taxon>Eukaryota</taxon>
        <taxon>Viridiplantae</taxon>
        <taxon>Chlorophyta</taxon>
        <taxon>Mamiellophyceae</taxon>
        <taxon>Mamiellales</taxon>
        <taxon>Bathycoccaceae</taxon>
        <taxon>Bathycoccus</taxon>
    </lineage>
</organism>
<gene>
    <name evidence="3" type="ORF">Bathy07g03230</name>
</gene>
<reference evidence="3 4" key="1">
    <citation type="submission" date="2011-10" db="EMBL/GenBank/DDBJ databases">
        <authorList>
            <person name="Genoscope - CEA"/>
        </authorList>
    </citation>
    <scope>NUCLEOTIDE SEQUENCE [LARGE SCALE GENOMIC DNA]</scope>
    <source>
        <strain evidence="3 4">RCC 1105</strain>
    </source>
</reference>
<feature type="compositionally biased region" description="Low complexity" evidence="1">
    <location>
        <begin position="81"/>
        <end position="93"/>
    </location>
</feature>
<evidence type="ECO:0000313" key="4">
    <source>
        <dbReference type="Proteomes" id="UP000198341"/>
    </source>
</evidence>
<keyword evidence="4" id="KW-1185">Reference proteome</keyword>
<dbReference type="InterPro" id="IPR003728">
    <property type="entry name" value="Ribosome_maturation_RimP"/>
</dbReference>
<evidence type="ECO:0000313" key="3">
    <source>
        <dbReference type="EMBL" id="CCO66009.1"/>
    </source>
</evidence>
<dbReference type="KEGG" id="bpg:Bathy07g03230"/>
<dbReference type="GeneID" id="19014812"/>
<dbReference type="PANTHER" id="PTHR34544">
    <property type="entry name" value="OSJNBA0006B20.18 PROTEIN"/>
    <property type="match status" value="1"/>
</dbReference>
<feature type="compositionally biased region" description="Basic residues" evidence="1">
    <location>
        <begin position="139"/>
        <end position="149"/>
    </location>
</feature>
<dbReference type="AlphaFoldDB" id="K8FHN4"/>
<feature type="region of interest" description="Disordered" evidence="1">
    <location>
        <begin position="109"/>
        <end position="177"/>
    </location>
</feature>
<dbReference type="Pfam" id="PF25498">
    <property type="entry name" value="DUF7912"/>
    <property type="match status" value="1"/>
</dbReference>
<dbReference type="EMBL" id="FO082272">
    <property type="protein sequence ID" value="CCO66009.1"/>
    <property type="molecule type" value="Genomic_DNA"/>
</dbReference>
<feature type="domain" description="DUF7912" evidence="2">
    <location>
        <begin position="296"/>
        <end position="382"/>
    </location>
</feature>
<evidence type="ECO:0000259" key="2">
    <source>
        <dbReference type="Pfam" id="PF25498"/>
    </source>
</evidence>
<dbReference type="PANTHER" id="PTHR34544:SF3">
    <property type="entry name" value="OS07G0155200 PROTEIN"/>
    <property type="match status" value="1"/>
</dbReference>
<sequence length="387" mass="43759">MMMKLRPWGCCRCASSRSTIESSHQVVLRRVVYVASSSTFTSSSAATNNNWMRDSRTKTIETTMMMRKSRTRNGGRVKMFSTSGSSLSSLSASSADEKNDKYYKQMILLQKQPQQSRRNTKLDVRAFASGSKGGDGDKKKNKATKKKKVTKEQREEEGEEDGDIAWEEEGDEEEEVEAEDINVVYADYDEKDVQGGNIDTASTPWGELALECVKVVLSEEKNIEEFEGNLQLFAFKAIPSTKRIMISVDDLDDQYGSPNLDDLIAVSRKLNELAESKGFPDDVAIEVASPGAERKLTIPEDLLRFRELKMKVIYNDDENDNPENETMILNVEDFEEESGLVVFRLADVQENRPPKKGMPMSKKKKEWRKKVKYVDIASANLYIDTAI</sequence>
<dbReference type="STRING" id="41875.K8FHN4"/>
<feature type="region of interest" description="Disordered" evidence="1">
    <location>
        <begin position="68"/>
        <end position="93"/>
    </location>
</feature>
<dbReference type="OrthoDB" id="1100432at2759"/>
<dbReference type="RefSeq" id="XP_007511921.1">
    <property type="nucleotide sequence ID" value="XM_007511859.1"/>
</dbReference>
<protein>
    <recommendedName>
        <fullName evidence="2">DUF7912 domain-containing protein</fullName>
    </recommendedName>
</protein>
<name>K8FHN4_9CHLO</name>
<dbReference type="GO" id="GO:0042274">
    <property type="term" value="P:ribosomal small subunit biogenesis"/>
    <property type="evidence" value="ECO:0007669"/>
    <property type="project" value="InterPro"/>
</dbReference>